<dbReference type="AlphaFoldDB" id="A0A3P6E4B1"/>
<sequence>MYASRWNLIKNGSIWSGSNQYGIITSRSFYVFSLVDGSRYNPNNLCSFNISQST</sequence>
<evidence type="ECO:0000313" key="1">
    <source>
        <dbReference type="EMBL" id="VDD30054.1"/>
    </source>
</evidence>
<organism evidence="1">
    <name type="scientific">Brassica oleracea</name>
    <name type="common">Wild cabbage</name>
    <dbReference type="NCBI Taxonomy" id="3712"/>
    <lineage>
        <taxon>Eukaryota</taxon>
        <taxon>Viridiplantae</taxon>
        <taxon>Streptophyta</taxon>
        <taxon>Embryophyta</taxon>
        <taxon>Tracheophyta</taxon>
        <taxon>Spermatophyta</taxon>
        <taxon>Magnoliopsida</taxon>
        <taxon>eudicotyledons</taxon>
        <taxon>Gunneridae</taxon>
        <taxon>Pentapetalae</taxon>
        <taxon>rosids</taxon>
        <taxon>malvids</taxon>
        <taxon>Brassicales</taxon>
        <taxon>Brassicaceae</taxon>
        <taxon>Brassiceae</taxon>
        <taxon>Brassica</taxon>
    </lineage>
</organism>
<name>A0A3P6E4B1_BRAOL</name>
<proteinExistence type="predicted"/>
<accession>A0A3P6E4B1</accession>
<protein>
    <submittedName>
        <fullName evidence="1">Uncharacterized protein</fullName>
    </submittedName>
</protein>
<reference evidence="1" key="1">
    <citation type="submission" date="2018-11" db="EMBL/GenBank/DDBJ databases">
        <authorList>
            <consortium name="Genoscope - CEA"/>
            <person name="William W."/>
        </authorList>
    </citation>
    <scope>NUCLEOTIDE SEQUENCE</scope>
</reference>
<gene>
    <name evidence="1" type="ORF">BOLC9T55377H</name>
</gene>
<dbReference type="EMBL" id="LR031875">
    <property type="protein sequence ID" value="VDD30054.1"/>
    <property type="molecule type" value="Genomic_DNA"/>
</dbReference>